<dbReference type="CDD" id="cd05403">
    <property type="entry name" value="NT_KNTase_like"/>
    <property type="match status" value="1"/>
</dbReference>
<name>A0A0G0YTQ4_9BACT</name>
<dbReference type="SUPFAM" id="SSF81301">
    <property type="entry name" value="Nucleotidyltransferase"/>
    <property type="match status" value="1"/>
</dbReference>
<sequence length="104" mass="11852">MSRGQAKKIAASYAKHLKKNGFPFTHIFLYGSQAKGTAKKWSDIDICVVSASFDRPEWDKEEKKLWYLRRAIDARIEPLGMSLEEFQAVSPLSYEIKKSGIKIA</sequence>
<dbReference type="GO" id="GO:0016779">
    <property type="term" value="F:nucleotidyltransferase activity"/>
    <property type="evidence" value="ECO:0007669"/>
    <property type="project" value="InterPro"/>
</dbReference>
<evidence type="ECO:0000313" key="3">
    <source>
        <dbReference type="Proteomes" id="UP000034516"/>
    </source>
</evidence>
<proteinExistence type="predicted"/>
<dbReference type="PANTHER" id="PTHR43449:SF1">
    <property type="entry name" value="POLYMERASE BETA NUCLEOTIDYLTRANSFERASE DOMAIN-CONTAINING PROTEIN"/>
    <property type="match status" value="1"/>
</dbReference>
<dbReference type="Pfam" id="PF01909">
    <property type="entry name" value="NTP_transf_2"/>
    <property type="match status" value="1"/>
</dbReference>
<dbReference type="EMBL" id="LCCW01000049">
    <property type="protein sequence ID" value="KKS40015.1"/>
    <property type="molecule type" value="Genomic_DNA"/>
</dbReference>
<evidence type="ECO:0000259" key="1">
    <source>
        <dbReference type="Pfam" id="PF01909"/>
    </source>
</evidence>
<protein>
    <submittedName>
        <fullName evidence="2">Polymerase beta domain protein region protein</fullName>
    </submittedName>
</protein>
<dbReference type="Proteomes" id="UP000034516">
    <property type="component" value="Unassembled WGS sequence"/>
</dbReference>
<evidence type="ECO:0000313" key="2">
    <source>
        <dbReference type="EMBL" id="KKS40015.1"/>
    </source>
</evidence>
<dbReference type="Gene3D" id="3.30.460.10">
    <property type="entry name" value="Beta Polymerase, domain 2"/>
    <property type="match status" value="1"/>
</dbReference>
<accession>A0A0G0YTQ4</accession>
<dbReference type="PANTHER" id="PTHR43449">
    <property type="entry name" value="NUCLEOTIDYLTRANSFERASE"/>
    <property type="match status" value="1"/>
</dbReference>
<gene>
    <name evidence="2" type="ORF">UV02_C0049G0006</name>
</gene>
<comment type="caution">
    <text evidence="2">The sequence shown here is derived from an EMBL/GenBank/DDBJ whole genome shotgun (WGS) entry which is preliminary data.</text>
</comment>
<organism evidence="2 3">
    <name type="scientific">Candidatus Kuenenbacteria bacterium GW2011_GWA2_42_15</name>
    <dbReference type="NCBI Taxonomy" id="1618677"/>
    <lineage>
        <taxon>Bacteria</taxon>
        <taxon>Candidatus Kueneniibacteriota</taxon>
    </lineage>
</organism>
<dbReference type="AlphaFoldDB" id="A0A0G0YTQ4"/>
<dbReference type="InterPro" id="IPR043519">
    <property type="entry name" value="NT_sf"/>
</dbReference>
<dbReference type="InterPro" id="IPR002934">
    <property type="entry name" value="Polymerase_NTP_transf_dom"/>
</dbReference>
<reference evidence="2 3" key="1">
    <citation type="journal article" date="2015" name="Nature">
        <title>rRNA introns, odd ribosomes, and small enigmatic genomes across a large radiation of phyla.</title>
        <authorList>
            <person name="Brown C.T."/>
            <person name="Hug L.A."/>
            <person name="Thomas B.C."/>
            <person name="Sharon I."/>
            <person name="Castelle C.J."/>
            <person name="Singh A."/>
            <person name="Wilkins M.J."/>
            <person name="Williams K.H."/>
            <person name="Banfield J.F."/>
        </authorList>
    </citation>
    <scope>NUCLEOTIDE SEQUENCE [LARGE SCALE GENOMIC DNA]</scope>
</reference>
<feature type="domain" description="Polymerase nucleotidyl transferase" evidence="1">
    <location>
        <begin position="25"/>
        <end position="63"/>
    </location>
</feature>